<dbReference type="Gene3D" id="1.10.486.10">
    <property type="entry name" value="PCRA, domain 4"/>
    <property type="match status" value="1"/>
</dbReference>
<evidence type="ECO:0000313" key="20">
    <source>
        <dbReference type="Proteomes" id="UP000078407"/>
    </source>
</evidence>
<dbReference type="EC" id="5.6.2.4" evidence="15"/>
<dbReference type="InterPro" id="IPR027417">
    <property type="entry name" value="P-loop_NTPase"/>
</dbReference>
<dbReference type="Pfam" id="PF12705">
    <property type="entry name" value="PDDEXK_1"/>
    <property type="match status" value="1"/>
</dbReference>
<name>A0ABX2W9H3_9ENTR</name>
<keyword evidence="20" id="KW-1185">Reference proteome</keyword>
<proteinExistence type="inferred from homology"/>
<evidence type="ECO:0000256" key="2">
    <source>
        <dbReference type="ARBA" id="ARBA00022723"/>
    </source>
</evidence>
<evidence type="ECO:0000256" key="16">
    <source>
        <dbReference type="PROSITE-ProRule" id="PRU00560"/>
    </source>
</evidence>
<keyword evidence="4 15" id="KW-0227">DNA damage</keyword>
<reference evidence="19 20" key="1">
    <citation type="submission" date="2016-04" db="EMBL/GenBank/DDBJ databases">
        <title>ATOL: Assembling a taxonomically balanced genome-scale reconstruction of the evolutionary history of the Enterobacteriaceae.</title>
        <authorList>
            <person name="Plunkett G.III."/>
            <person name="Neeno-Eckwall E.C."/>
            <person name="Glasner J.D."/>
            <person name="Perna N.T."/>
        </authorList>
    </citation>
    <scope>NUCLEOTIDE SEQUENCE [LARGE SCALE GENOMIC DNA]</scope>
    <source>
        <strain evidence="19 20">ATCC 51602</strain>
    </source>
</reference>
<sequence length="1186" mass="133884">MTGTTQPLNPLSLPLTGERLIEASAGTGKTFTIAALYLRLLLGLGGQNAHPRPLSVEELLVVTFTQAATEELRGRIRANIHELRIACVRNRTENPLFQSLLTEIPDLHQAAQILRLAEQQMDEAAIFTIHGFCQRMLSLNAFESGMLFEQQLIEDESLLRRHACADFWRRHCYPLPKPVAQVMAEEWAGPEELLRDINSWLQGEQPVLKQPPADDETLLARHQKIITAIEDVKAQWRASADDIVQILSEAKIDRRSYSSKNLPNWLNIVGTWAQTETTTYKLPEQLERFSQSMLDEKTKEGQPPQHPVFRAINSLLGEPLTLRDLVIARAMAEIRYTVQQEKRRRGELGFDDMLTRLDEALHKPGGEALAAAIRGRFPAAMIDEFQDTDPQQYRIFRRLYINQPDTALLLIGDPKQAIYAFRGADIFTYMKARHEVSAHYTLDTNWRSSPGMISSVNTLFQQLDNPFLFQQIPFLAVKAAAKNSGLRFTLKGKNQAAMSFWAQSGDGCGVSDYQQTMAMQCAQQIRDWLSAGQRGEALLWKGEESRPVRSSDITILVRSRGEASIVREALASLNIPSVYLSNRDSVFATPEAREILWILQAVLAPEMETALRSAVATSMFGLDARMIEALNEDENAWDQLVEEFSEYRHIWLRRGVMPMLRALIARRQIAENLLATPGGERRLTDILHISELLQEEASQTDSEHALVRWLAQQVAEPDSNAFSQQLRLESDRHLVQVVTIHKSKGLEYPLVWLPFIANYRAQNSGLYHDRSTFAPLLDLSDDAESLSLAEEERLAEDLRLLYVALTRSIWHCSLGVAPLFKGNRAKKGASDLHLGALGYLLQKGEAKDAAGLQACLQELASESISIEEPRSEDFTPWQPVSAELPQLSARMMKRQVADNWRVTSYSGLQQHGSSLAQDLLPRLDVDAAGAAPVQSESLLTPHTFPRGAGPGTFLHSLFEGIDFTQPLDETWTAKQLDEQGFSEKWQPVLTDWLSTILQAPLNETGVSLNQLAPREKQVELEFYLPIESDLQATQLDTLVREYDPLSSGCPPLNFRQVRGMLKGFIDLVFRWQGRYYLLDYKSNWLGEDSSAYTQEAMASAMQSHRYDLQYQLYTLALHRYLRHRIADYDYQTHFGGVIYLFLRGVESHGSSQGIFATRPDEQLIVKMDALFAMKTDVAAQTDEVTP</sequence>
<dbReference type="InterPro" id="IPR014017">
    <property type="entry name" value="DNA_helicase_UvrD-like_C"/>
</dbReference>
<gene>
    <name evidence="15" type="primary">recB</name>
    <name evidence="19" type="ORF">M976_01749</name>
</gene>
<evidence type="ECO:0000259" key="17">
    <source>
        <dbReference type="PROSITE" id="PS51198"/>
    </source>
</evidence>
<keyword evidence="12 15" id="KW-0413">Isomerase</keyword>
<keyword evidence="5 15" id="KW-0378">Hydrolase</keyword>
<comment type="cofactor">
    <cofactor evidence="15">
        <name>Mg(2+)</name>
        <dbReference type="ChEBI" id="CHEBI:18420"/>
    </cofactor>
    <text evidence="15">Binds 1 Mg(2+) ion per subunit.</text>
</comment>
<comment type="domain">
    <text evidence="15">The N-terminal DNA-binding domain is a ssDNA-dependent ATPase and has ATP-dependent 3'-5' helicase function. This domain interacts with RecC.</text>
</comment>
<evidence type="ECO:0000256" key="5">
    <source>
        <dbReference type="ARBA" id="ARBA00022801"/>
    </source>
</evidence>
<dbReference type="InterPro" id="IPR038726">
    <property type="entry name" value="PDDEXK_AddAB-type"/>
</dbReference>
<feature type="binding site" evidence="15">
    <location>
        <position position="1079"/>
    </location>
    <ligand>
        <name>Mg(2+)</name>
        <dbReference type="ChEBI" id="CHEBI:18420"/>
    </ligand>
</feature>
<evidence type="ECO:0000256" key="9">
    <source>
        <dbReference type="ARBA" id="ARBA00022842"/>
    </source>
</evidence>
<dbReference type="Pfam" id="PF13361">
    <property type="entry name" value="UvrD_C"/>
    <property type="match status" value="1"/>
</dbReference>
<comment type="catalytic activity">
    <reaction evidence="15">
        <text>Exonucleolytic cleavage (in the presence of ATP) in either 5'- to 3'- or 3'- to 5'-direction to yield 5'-phosphooligonucleotides.</text>
        <dbReference type="EC" id="3.1.11.5"/>
    </reaction>
</comment>
<keyword evidence="3 15" id="KW-0547">Nucleotide-binding</keyword>
<comment type="domain">
    <text evidence="15">The C-terminal domain has nuclease activity and interacts with RecD. It interacts with RecA, facilitating its loading onto ssDNA.</text>
</comment>
<dbReference type="InterPro" id="IPR000212">
    <property type="entry name" value="DNA_helicase_UvrD/REP"/>
</dbReference>
<feature type="region of interest" description="DNA-binding and helicase activity, interacts with RecC" evidence="15">
    <location>
        <begin position="1"/>
        <end position="853"/>
    </location>
</feature>
<dbReference type="Pfam" id="PF00580">
    <property type="entry name" value="UvrD-helicase"/>
    <property type="match status" value="1"/>
</dbReference>
<comment type="miscellaneous">
    <text evidence="15">In the RecBCD complex, RecB has a slow 3'-5' helicase, an exonuclease activity and loads RecA onto ssDNA, RecD has a fast 5'-3' helicase activity, while RecC stimulates the ATPase and processivity of the RecB helicase and contributes to recognition of the Chi site.</text>
</comment>
<evidence type="ECO:0000256" key="15">
    <source>
        <dbReference type="HAMAP-Rule" id="MF_01485"/>
    </source>
</evidence>
<keyword evidence="10 15" id="KW-0238">DNA-binding</keyword>
<feature type="binding site" evidence="16">
    <location>
        <begin position="23"/>
        <end position="30"/>
    </location>
    <ligand>
        <name>ATP</name>
        <dbReference type="ChEBI" id="CHEBI:30616"/>
    </ligand>
</feature>
<dbReference type="PROSITE" id="PS51217">
    <property type="entry name" value="UVRD_HELICASE_CTER"/>
    <property type="match status" value="1"/>
</dbReference>
<dbReference type="EMBL" id="LXEQ01000029">
    <property type="protein sequence ID" value="OAT28604.1"/>
    <property type="molecule type" value="Genomic_DNA"/>
</dbReference>
<feature type="binding site" evidence="15">
    <location>
        <position position="955"/>
    </location>
    <ligand>
        <name>Mg(2+)</name>
        <dbReference type="ChEBI" id="CHEBI:18420"/>
    </ligand>
</feature>
<evidence type="ECO:0000256" key="3">
    <source>
        <dbReference type="ARBA" id="ARBA00022741"/>
    </source>
</evidence>
<keyword evidence="7 15" id="KW-0269">Exonuclease</keyword>
<evidence type="ECO:0000256" key="14">
    <source>
        <dbReference type="ARBA" id="ARBA00048988"/>
    </source>
</evidence>
<evidence type="ECO:0000256" key="8">
    <source>
        <dbReference type="ARBA" id="ARBA00022840"/>
    </source>
</evidence>
<evidence type="ECO:0000256" key="13">
    <source>
        <dbReference type="ARBA" id="ARBA00034617"/>
    </source>
</evidence>
<comment type="caution">
    <text evidence="19">The sequence shown here is derived from an EMBL/GenBank/DDBJ whole genome shotgun (WGS) entry which is preliminary data.</text>
</comment>
<keyword evidence="8 15" id="KW-0067">ATP-binding</keyword>
<feature type="domain" description="UvrD-like helicase C-terminal" evidence="18">
    <location>
        <begin position="479"/>
        <end position="745"/>
    </location>
</feature>
<dbReference type="PANTHER" id="PTHR11070">
    <property type="entry name" value="UVRD / RECB / PCRA DNA HELICASE FAMILY MEMBER"/>
    <property type="match status" value="1"/>
</dbReference>
<evidence type="ECO:0000313" key="19">
    <source>
        <dbReference type="EMBL" id="OAT28604.1"/>
    </source>
</evidence>
<dbReference type="InterPro" id="IPR004586">
    <property type="entry name" value="RecB"/>
</dbReference>
<dbReference type="NCBIfam" id="TIGR00609">
    <property type="entry name" value="recB"/>
    <property type="match status" value="1"/>
</dbReference>
<evidence type="ECO:0000256" key="7">
    <source>
        <dbReference type="ARBA" id="ARBA00022839"/>
    </source>
</evidence>
<comment type="catalytic activity">
    <reaction evidence="14 15">
        <text>ATP + H2O = ADP + phosphate + H(+)</text>
        <dbReference type="Rhea" id="RHEA:13065"/>
        <dbReference type="ChEBI" id="CHEBI:15377"/>
        <dbReference type="ChEBI" id="CHEBI:15378"/>
        <dbReference type="ChEBI" id="CHEBI:30616"/>
        <dbReference type="ChEBI" id="CHEBI:43474"/>
        <dbReference type="ChEBI" id="CHEBI:456216"/>
        <dbReference type="EC" id="5.6.2.4"/>
    </reaction>
</comment>
<comment type="catalytic activity">
    <reaction evidence="13 15">
        <text>Couples ATP hydrolysis with the unwinding of duplex DNA by translocating in the 3'-5' direction.</text>
        <dbReference type="EC" id="5.6.2.4"/>
    </reaction>
</comment>
<evidence type="ECO:0000256" key="1">
    <source>
        <dbReference type="ARBA" id="ARBA00022722"/>
    </source>
</evidence>
<dbReference type="EC" id="3.1.11.5" evidence="15"/>
<dbReference type="InterPro" id="IPR011604">
    <property type="entry name" value="PDDEXK-like_dom_sf"/>
</dbReference>
<feature type="domain" description="UvrD-like helicase ATP-binding" evidence="17">
    <location>
        <begin position="2"/>
        <end position="449"/>
    </location>
</feature>
<dbReference type="Gene3D" id="3.40.50.300">
    <property type="entry name" value="P-loop containing nucleotide triphosphate hydrolases"/>
    <property type="match status" value="2"/>
</dbReference>
<evidence type="ECO:0000259" key="18">
    <source>
        <dbReference type="PROSITE" id="PS51217"/>
    </source>
</evidence>
<dbReference type="GO" id="GO:0008854">
    <property type="term" value="F:exodeoxyribonuclease V activity"/>
    <property type="evidence" value="ECO:0007669"/>
    <property type="project" value="UniProtKB-EC"/>
</dbReference>
<evidence type="ECO:0000256" key="12">
    <source>
        <dbReference type="ARBA" id="ARBA00023235"/>
    </source>
</evidence>
<feature type="active site" description="For nuclease activity" evidence="15">
    <location>
        <position position="1079"/>
    </location>
</feature>
<evidence type="ECO:0000256" key="6">
    <source>
        <dbReference type="ARBA" id="ARBA00022806"/>
    </source>
</evidence>
<dbReference type="InterPro" id="IPR011335">
    <property type="entry name" value="Restrct_endonuc-II-like"/>
</dbReference>
<comment type="subunit">
    <text evidence="15">Heterotrimer of RecB, RecC and RecD. All subunits contribute to DNA-binding. Interacts with RecA.</text>
</comment>
<dbReference type="Gene3D" id="1.10.3170.10">
    <property type="entry name" value="Recbcd, chain B, domain 2"/>
    <property type="match status" value="1"/>
</dbReference>
<keyword evidence="2 15" id="KW-0479">Metal-binding</keyword>
<comment type="function">
    <text evidence="15">A helicase/nuclease that prepares dsDNA breaks (DSB) for recombinational DNA repair. Binds to DSBs and unwinds DNA via a highly rapid and processive ATP-dependent bidirectional helicase activity. Unwinds dsDNA until it encounters a Chi (crossover hotspot instigator) sequence from the 3' direction. Cuts ssDNA a few nucleotides 3' to the Chi site. The properties and activities of the enzyme are changed at Chi. The Chi-altered holoenzyme produces a long 3'-ssDNA overhang and facilitates RecA-binding to the ssDNA for homologous DNA recombination and repair. Holoenzyme degrades any linearized DNA that is unable to undergo homologous recombination. In the holoenzyme this subunit contributes ATPase, 3'-5' helicase, exonuclease activity and loads RecA onto ssDNA.</text>
</comment>
<dbReference type="PANTHER" id="PTHR11070:SF23">
    <property type="entry name" value="RECBCD ENZYME SUBUNIT RECB"/>
    <property type="match status" value="1"/>
</dbReference>
<dbReference type="PROSITE" id="PS51198">
    <property type="entry name" value="UVRD_HELICASE_ATP_BIND"/>
    <property type="match status" value="1"/>
</dbReference>
<comment type="similarity">
    <text evidence="15">Belongs to the helicase family. UvrD subfamily.</text>
</comment>
<evidence type="ECO:0000256" key="4">
    <source>
        <dbReference type="ARBA" id="ARBA00022763"/>
    </source>
</evidence>
<dbReference type="CDD" id="cd22352">
    <property type="entry name" value="RecB_C-like"/>
    <property type="match status" value="1"/>
</dbReference>
<evidence type="ECO:0000256" key="10">
    <source>
        <dbReference type="ARBA" id="ARBA00023125"/>
    </source>
</evidence>
<dbReference type="NCBIfam" id="NF008128">
    <property type="entry name" value="PRK10876.1"/>
    <property type="match status" value="1"/>
</dbReference>
<organism evidence="19 20">
    <name type="scientific">Buttiauxella ferragutiae ATCC 51602</name>
    <dbReference type="NCBI Taxonomy" id="1354252"/>
    <lineage>
        <taxon>Bacteria</taxon>
        <taxon>Pseudomonadati</taxon>
        <taxon>Pseudomonadota</taxon>
        <taxon>Gammaproteobacteria</taxon>
        <taxon>Enterobacterales</taxon>
        <taxon>Enterobacteriaceae</taxon>
        <taxon>Buttiauxella</taxon>
    </lineage>
</organism>
<feature type="region of interest" description="Nuclease activity, interacts with RecD and RecA" evidence="15">
    <location>
        <begin position="899"/>
        <end position="1186"/>
    </location>
</feature>
<protein>
    <recommendedName>
        <fullName evidence="15">RecBCD enzyme subunit RecB</fullName>
        <ecNumber evidence="15">3.1.11.5</ecNumber>
        <ecNumber evidence="15">5.6.2.4</ecNumber>
    </recommendedName>
    <alternativeName>
        <fullName evidence="15">DNA 3'-5' helicase subunit RecB</fullName>
    </alternativeName>
    <alternativeName>
        <fullName evidence="15">Exonuclease V subunit RecB</fullName>
        <shortName evidence="15">ExoV subunit RecB</shortName>
    </alternativeName>
    <alternativeName>
        <fullName evidence="15">Helicase/nuclease RecBCD subunit RecB</fullName>
    </alternativeName>
</protein>
<keyword evidence="11 15" id="KW-0234">DNA repair</keyword>
<dbReference type="Gene3D" id="3.90.320.10">
    <property type="match status" value="1"/>
</dbReference>
<dbReference type="InterPro" id="IPR014016">
    <property type="entry name" value="UvrD-like_ATP-bd"/>
</dbReference>
<evidence type="ECO:0000256" key="11">
    <source>
        <dbReference type="ARBA" id="ARBA00023204"/>
    </source>
</evidence>
<dbReference type="RefSeq" id="WP_064543814.1">
    <property type="nucleotide sequence ID" value="NZ_LXEQ01000029.1"/>
</dbReference>
<keyword evidence="1 15" id="KW-0540">Nuclease</keyword>
<dbReference type="SUPFAM" id="SSF52980">
    <property type="entry name" value="Restriction endonuclease-like"/>
    <property type="match status" value="1"/>
</dbReference>
<feature type="binding site" evidence="15">
    <location>
        <position position="1066"/>
    </location>
    <ligand>
        <name>Mg(2+)</name>
        <dbReference type="ChEBI" id="CHEBI:18420"/>
    </ligand>
</feature>
<keyword evidence="6 15" id="KW-0347">Helicase</keyword>
<dbReference type="SUPFAM" id="SSF52540">
    <property type="entry name" value="P-loop containing nucleoside triphosphate hydrolases"/>
    <property type="match status" value="1"/>
</dbReference>
<accession>A0ABX2W9H3</accession>
<dbReference type="HAMAP" id="MF_01485">
    <property type="entry name" value="RecB"/>
    <property type="match status" value="1"/>
</dbReference>
<dbReference type="Proteomes" id="UP000078407">
    <property type="component" value="Unassembled WGS sequence"/>
</dbReference>
<keyword evidence="9 15" id="KW-0460">Magnesium</keyword>